<evidence type="ECO:0000313" key="2">
    <source>
        <dbReference type="Proteomes" id="UP000554235"/>
    </source>
</evidence>
<sequence>MSAPSAPANLPSELNVVGPSPRVGDVLDGFIPSPNCGSPSSEQCPSVGGRIASLVAARKPRRLAGLPELARVDVGCNGGCRRDWCVVPEMVGRPPRKWDQGEDAGFALVAEPIARPSGAG</sequence>
<protein>
    <submittedName>
        <fullName evidence="1">Uncharacterized protein</fullName>
    </submittedName>
</protein>
<reference evidence="1 2" key="1">
    <citation type="submission" date="2020-01" db="EMBL/GenBank/DDBJ databases">
        <title>Identification and distribution of gene clusters putatively required for synthesis of sphingolipid metabolism inhibitors in phylogenetically diverse species of the filamentous fungus Fusarium.</title>
        <authorList>
            <person name="Kim H.-S."/>
            <person name="Busman M."/>
            <person name="Brown D.W."/>
            <person name="Divon H."/>
            <person name="Uhlig S."/>
            <person name="Proctor R.H."/>
        </authorList>
    </citation>
    <scope>NUCLEOTIDE SEQUENCE [LARGE SCALE GENOMIC DNA]</scope>
    <source>
        <strain evidence="1 2">NRRL 20459</strain>
    </source>
</reference>
<organism evidence="1 2">
    <name type="scientific">Fusarium albosuccineum</name>
    <dbReference type="NCBI Taxonomy" id="1237068"/>
    <lineage>
        <taxon>Eukaryota</taxon>
        <taxon>Fungi</taxon>
        <taxon>Dikarya</taxon>
        <taxon>Ascomycota</taxon>
        <taxon>Pezizomycotina</taxon>
        <taxon>Sordariomycetes</taxon>
        <taxon>Hypocreomycetidae</taxon>
        <taxon>Hypocreales</taxon>
        <taxon>Nectriaceae</taxon>
        <taxon>Fusarium</taxon>
        <taxon>Fusarium decemcellulare species complex</taxon>
    </lineage>
</organism>
<dbReference type="EMBL" id="JAADYS010003220">
    <property type="protein sequence ID" value="KAF4449319.1"/>
    <property type="molecule type" value="Genomic_DNA"/>
</dbReference>
<dbReference type="AlphaFoldDB" id="A0A8H4KHL8"/>
<name>A0A8H4KHL8_9HYPO</name>
<keyword evidence="2" id="KW-1185">Reference proteome</keyword>
<accession>A0A8H4KHL8</accession>
<evidence type="ECO:0000313" key="1">
    <source>
        <dbReference type="EMBL" id="KAF4449319.1"/>
    </source>
</evidence>
<feature type="non-terminal residue" evidence="1">
    <location>
        <position position="120"/>
    </location>
</feature>
<dbReference type="Proteomes" id="UP000554235">
    <property type="component" value="Unassembled WGS sequence"/>
</dbReference>
<gene>
    <name evidence="1" type="ORF">FALBO_16680</name>
</gene>
<comment type="caution">
    <text evidence="1">The sequence shown here is derived from an EMBL/GenBank/DDBJ whole genome shotgun (WGS) entry which is preliminary data.</text>
</comment>
<proteinExistence type="predicted"/>